<comment type="caution">
    <text evidence="6">The sequence shown here is derived from an EMBL/GenBank/DDBJ whole genome shotgun (WGS) entry which is preliminary data.</text>
</comment>
<dbReference type="InterPro" id="IPR000073">
    <property type="entry name" value="AB_hydrolase_1"/>
</dbReference>
<gene>
    <name evidence="6" type="ORF">CVLEPA_LOCUS12241</name>
</gene>
<keyword evidence="4" id="KW-1133">Transmembrane helix</keyword>
<keyword evidence="4" id="KW-0472">Membrane</keyword>
<feature type="transmembrane region" description="Helical" evidence="4">
    <location>
        <begin position="64"/>
        <end position="83"/>
    </location>
</feature>
<dbReference type="PANTHER" id="PTHR12277">
    <property type="entry name" value="ALPHA/BETA HYDROLASE DOMAIN-CONTAINING PROTEIN"/>
    <property type="match status" value="1"/>
</dbReference>
<dbReference type="Gene3D" id="3.40.50.1820">
    <property type="entry name" value="alpha/beta hydrolase"/>
    <property type="match status" value="1"/>
</dbReference>
<dbReference type="SUPFAM" id="SSF53474">
    <property type="entry name" value="alpha/beta-Hydrolases"/>
    <property type="match status" value="1"/>
</dbReference>
<feature type="domain" description="AB hydrolase-1" evidence="5">
    <location>
        <begin position="141"/>
        <end position="271"/>
    </location>
</feature>
<dbReference type="Proteomes" id="UP001642483">
    <property type="component" value="Unassembled WGS sequence"/>
</dbReference>
<dbReference type="EMBL" id="CAWYQH010000090">
    <property type="protein sequence ID" value="CAK8682018.1"/>
    <property type="molecule type" value="Genomic_DNA"/>
</dbReference>
<evidence type="ECO:0000256" key="3">
    <source>
        <dbReference type="ARBA" id="ARBA00042701"/>
    </source>
</evidence>
<feature type="transmembrane region" description="Helical" evidence="4">
    <location>
        <begin position="36"/>
        <end position="58"/>
    </location>
</feature>
<evidence type="ECO:0000256" key="1">
    <source>
        <dbReference type="ARBA" id="ARBA00006584"/>
    </source>
</evidence>
<dbReference type="InterPro" id="IPR029058">
    <property type="entry name" value="AB_hydrolase_fold"/>
</dbReference>
<sequence>MKLVNYFLSCTHIGYKRLTNSNSFCHSKLRGVSEAIGQLFCFCAYWAPFALLLLTVLYVRDDGIVPKFVLIPAIAVLILGVFYQAQDKLLYHPSLPENSRLYVAIPPPSVPFEVVDIVTKDRVSIHGYFLKQSGENLKTAPTFVCFHGNAGNAGSTSVMCLYTGCKVNVLTIDYRGYGRSSGVPSEQGLYLDALAAVEYLHSRTDIDLKKIVLHGHSLGGAVSIHLASRCEWAKDRISAVIVENTFSSIPMVASHLFQNSLPFLSLLPHFFFKNKFKSIEKVHDINVPALFICGDQDEIVPSEMSQMLYNTAGNPRSAFVTIPGGTHNDTWCVSPLYQISIVRFLNKVFESRGIFENPVNTEERIALTWEWQNDISPSRVL</sequence>
<evidence type="ECO:0000313" key="7">
    <source>
        <dbReference type="Proteomes" id="UP001642483"/>
    </source>
</evidence>
<evidence type="ECO:0000256" key="4">
    <source>
        <dbReference type="SAM" id="Phobius"/>
    </source>
</evidence>
<comment type="similarity">
    <text evidence="1">Belongs to the serine esterase family.</text>
</comment>
<evidence type="ECO:0000259" key="5">
    <source>
        <dbReference type="Pfam" id="PF00561"/>
    </source>
</evidence>
<name>A0ABP0FRP8_CLALP</name>
<dbReference type="PANTHER" id="PTHR12277:SF81">
    <property type="entry name" value="PROTEIN ABHD13"/>
    <property type="match status" value="1"/>
</dbReference>
<accession>A0ABP0FRP8</accession>
<organism evidence="6 7">
    <name type="scientific">Clavelina lepadiformis</name>
    <name type="common">Light-bulb sea squirt</name>
    <name type="synonym">Ascidia lepadiformis</name>
    <dbReference type="NCBI Taxonomy" id="159417"/>
    <lineage>
        <taxon>Eukaryota</taxon>
        <taxon>Metazoa</taxon>
        <taxon>Chordata</taxon>
        <taxon>Tunicata</taxon>
        <taxon>Ascidiacea</taxon>
        <taxon>Aplousobranchia</taxon>
        <taxon>Clavelinidae</taxon>
        <taxon>Clavelina</taxon>
    </lineage>
</organism>
<reference evidence="6 7" key="1">
    <citation type="submission" date="2024-02" db="EMBL/GenBank/DDBJ databases">
        <authorList>
            <person name="Daric V."/>
            <person name="Darras S."/>
        </authorList>
    </citation>
    <scope>NUCLEOTIDE SEQUENCE [LARGE SCALE GENOMIC DNA]</scope>
</reference>
<keyword evidence="7" id="KW-1185">Reference proteome</keyword>
<keyword evidence="4" id="KW-0812">Transmembrane</keyword>
<proteinExistence type="inferred from homology"/>
<protein>
    <recommendedName>
        <fullName evidence="2">Protein ABHD13</fullName>
    </recommendedName>
    <alternativeName>
        <fullName evidence="3">Alpha/beta hydrolase domain-containing protein 13</fullName>
    </alternativeName>
</protein>
<dbReference type="Pfam" id="PF00561">
    <property type="entry name" value="Abhydrolase_1"/>
    <property type="match status" value="1"/>
</dbReference>
<evidence type="ECO:0000256" key="2">
    <source>
        <dbReference type="ARBA" id="ARBA00040125"/>
    </source>
</evidence>
<evidence type="ECO:0000313" key="6">
    <source>
        <dbReference type="EMBL" id="CAK8682018.1"/>
    </source>
</evidence>